<keyword evidence="3" id="KW-1185">Reference proteome</keyword>
<evidence type="ECO:0000313" key="2">
    <source>
        <dbReference type="EMBL" id="NYA69731.1"/>
    </source>
</evidence>
<feature type="signal peptide" evidence="1">
    <location>
        <begin position="1"/>
        <end position="19"/>
    </location>
</feature>
<dbReference type="Pfam" id="PF11751">
    <property type="entry name" value="PorP_SprF"/>
    <property type="match status" value="1"/>
</dbReference>
<evidence type="ECO:0000313" key="3">
    <source>
        <dbReference type="Proteomes" id="UP000535020"/>
    </source>
</evidence>
<dbReference type="InterPro" id="IPR019861">
    <property type="entry name" value="PorP/SprF_Bacteroidetes"/>
</dbReference>
<organism evidence="2 3">
    <name type="scientific">Flavobacterium agri</name>
    <dbReference type="NCBI Taxonomy" id="2743471"/>
    <lineage>
        <taxon>Bacteria</taxon>
        <taxon>Pseudomonadati</taxon>
        <taxon>Bacteroidota</taxon>
        <taxon>Flavobacteriia</taxon>
        <taxon>Flavobacteriales</taxon>
        <taxon>Flavobacteriaceae</taxon>
        <taxon>Flavobacterium</taxon>
    </lineage>
</organism>
<reference evidence="2 3" key="1">
    <citation type="submission" date="2020-07" db="EMBL/GenBank/DDBJ databases">
        <authorList>
            <person name="Sun Q."/>
        </authorList>
    </citation>
    <scope>NUCLEOTIDE SEQUENCE [LARGE SCALE GENOMIC DNA]</scope>
    <source>
        <strain evidence="2 3">MAH-1</strain>
    </source>
</reference>
<proteinExistence type="predicted"/>
<accession>A0A7Y8XZC4</accession>
<evidence type="ECO:0000256" key="1">
    <source>
        <dbReference type="SAM" id="SignalP"/>
    </source>
</evidence>
<keyword evidence="1" id="KW-0732">Signal</keyword>
<comment type="caution">
    <text evidence="2">The sequence shown here is derived from an EMBL/GenBank/DDBJ whole genome shotgun (WGS) entry which is preliminary data.</text>
</comment>
<dbReference type="RefSeq" id="WP_176004556.1">
    <property type="nucleotide sequence ID" value="NZ_JABWMI010000004.1"/>
</dbReference>
<sequence length="303" mass="33950">MKTRLLIFVLMLAGFSSWAQQDAQYTMYMYNTININPAYAGSRGVLSVFGLHRSQWVGLDGAPVTNSVSVNSPIGESNLGIGVSFLNDKIGPTTENNISADISYTIRTDEIHKLSFGIKGTANLFNLDRSKLNPENQNDPSLVGFSNEFSPNVGAGVYWHTDKYYIGLSVPNFIETTRYSDNDVSINKERMNYYLIGGYVFELNPIWKLKPAVLAKAITGAPLQVDASLNALYDDRFMLGAAYRWDAAVSFMAGFQITPGLFLGYGYDLETTRLRNYNSGSHEIFLRYEFFSNKNKIISPRFF</sequence>
<feature type="chain" id="PRO_5030889359" evidence="1">
    <location>
        <begin position="20"/>
        <end position="303"/>
    </location>
</feature>
<dbReference type="AlphaFoldDB" id="A0A7Y8XZC4"/>
<dbReference type="Proteomes" id="UP000535020">
    <property type="component" value="Unassembled WGS sequence"/>
</dbReference>
<dbReference type="EMBL" id="JACBJI010000001">
    <property type="protein sequence ID" value="NYA69731.1"/>
    <property type="molecule type" value="Genomic_DNA"/>
</dbReference>
<name>A0A7Y8XZC4_9FLAO</name>
<gene>
    <name evidence="2" type="ORF">HZF10_02275</name>
</gene>
<dbReference type="NCBIfam" id="TIGR03519">
    <property type="entry name" value="T9SS_PorP_fam"/>
    <property type="match status" value="1"/>
</dbReference>
<protein>
    <submittedName>
        <fullName evidence="2">Type IX secretion system membrane protein PorP/SprF</fullName>
    </submittedName>
</protein>